<evidence type="ECO:0000313" key="1">
    <source>
        <dbReference type="EMBL" id="VDK55847.1"/>
    </source>
</evidence>
<evidence type="ECO:0000313" key="3">
    <source>
        <dbReference type="WBParaSite" id="GPUH_0000673501-mRNA-1"/>
    </source>
</evidence>
<keyword evidence="2" id="KW-1185">Reference proteome</keyword>
<protein>
    <submittedName>
        <fullName evidence="1 3">Uncharacterized protein</fullName>
    </submittedName>
</protein>
<proteinExistence type="predicted"/>
<name>A0A183DDD5_9BILA</name>
<dbReference type="EMBL" id="UYRT01016270">
    <property type="protein sequence ID" value="VDK55847.1"/>
    <property type="molecule type" value="Genomic_DNA"/>
</dbReference>
<dbReference type="Gene3D" id="3.30.200.20">
    <property type="entry name" value="Phosphorylase Kinase, domain 1"/>
    <property type="match status" value="1"/>
</dbReference>
<dbReference type="SUPFAM" id="SSF56112">
    <property type="entry name" value="Protein kinase-like (PK-like)"/>
    <property type="match status" value="1"/>
</dbReference>
<reference evidence="1 2" key="2">
    <citation type="submission" date="2018-11" db="EMBL/GenBank/DDBJ databases">
        <authorList>
            <consortium name="Pathogen Informatics"/>
        </authorList>
    </citation>
    <scope>NUCLEOTIDE SEQUENCE [LARGE SCALE GENOMIC DNA]</scope>
</reference>
<accession>A0A183DDD5</accession>
<reference evidence="3" key="1">
    <citation type="submission" date="2016-06" db="UniProtKB">
        <authorList>
            <consortium name="WormBaseParasite"/>
        </authorList>
    </citation>
    <scope>IDENTIFICATION</scope>
</reference>
<dbReference type="WBParaSite" id="GPUH_0000673501-mRNA-1">
    <property type="protein sequence ID" value="GPUH_0000673501-mRNA-1"/>
    <property type="gene ID" value="GPUH_0000673501"/>
</dbReference>
<dbReference type="OrthoDB" id="5979581at2759"/>
<gene>
    <name evidence="1" type="ORF">GPUH_LOCUS6725</name>
</gene>
<organism evidence="3">
    <name type="scientific">Gongylonema pulchrum</name>
    <dbReference type="NCBI Taxonomy" id="637853"/>
    <lineage>
        <taxon>Eukaryota</taxon>
        <taxon>Metazoa</taxon>
        <taxon>Ecdysozoa</taxon>
        <taxon>Nematoda</taxon>
        <taxon>Chromadorea</taxon>
        <taxon>Rhabditida</taxon>
        <taxon>Spirurina</taxon>
        <taxon>Spiruromorpha</taxon>
        <taxon>Spiruroidea</taxon>
        <taxon>Gongylonematidae</taxon>
        <taxon>Gongylonema</taxon>
    </lineage>
</organism>
<evidence type="ECO:0000313" key="2">
    <source>
        <dbReference type="Proteomes" id="UP000271098"/>
    </source>
</evidence>
<dbReference type="InterPro" id="IPR011009">
    <property type="entry name" value="Kinase-like_dom_sf"/>
</dbReference>
<dbReference type="Proteomes" id="UP000271098">
    <property type="component" value="Unassembled WGS sequence"/>
</dbReference>
<dbReference type="AlphaFoldDB" id="A0A183DDD5"/>
<sequence length="101" mass="11552">MKVEPFMKSKDDEILKMEVFVMKKMQQSKHICRLLAAGKTNTFSFLIMSLLGKELSEIRRRLPDRKMSLGSVLKIGIQSTEVLLALNMCLDKITTCTVEEN</sequence>